<evidence type="ECO:0000313" key="3">
    <source>
        <dbReference type="Proteomes" id="UP000248090"/>
    </source>
</evidence>
<keyword evidence="3" id="KW-1185">Reference proteome</keyword>
<dbReference type="Pfam" id="PF00535">
    <property type="entry name" value="Glycos_transf_2"/>
    <property type="match status" value="1"/>
</dbReference>
<dbReference type="RefSeq" id="WP_110186269.1">
    <property type="nucleotide sequence ID" value="NZ_CP177354.1"/>
</dbReference>
<organism evidence="2 3">
    <name type="scientific">Pokkaliibacter plantistimulans</name>
    <dbReference type="NCBI Taxonomy" id="1635171"/>
    <lineage>
        <taxon>Bacteria</taxon>
        <taxon>Pseudomonadati</taxon>
        <taxon>Pseudomonadota</taxon>
        <taxon>Gammaproteobacteria</taxon>
        <taxon>Oceanospirillales</taxon>
        <taxon>Balneatrichaceae</taxon>
        <taxon>Pokkaliibacter</taxon>
    </lineage>
</organism>
<dbReference type="SUPFAM" id="SSF53448">
    <property type="entry name" value="Nucleotide-diphospho-sugar transferases"/>
    <property type="match status" value="1"/>
</dbReference>
<evidence type="ECO:0000313" key="2">
    <source>
        <dbReference type="EMBL" id="PXF32384.1"/>
    </source>
</evidence>
<dbReference type="InterPro" id="IPR001173">
    <property type="entry name" value="Glyco_trans_2-like"/>
</dbReference>
<dbReference type="Proteomes" id="UP000248090">
    <property type="component" value="Unassembled WGS sequence"/>
</dbReference>
<dbReference type="Gene3D" id="3.90.550.10">
    <property type="entry name" value="Spore Coat Polysaccharide Biosynthesis Protein SpsA, Chain A"/>
    <property type="match status" value="1"/>
</dbReference>
<feature type="domain" description="Glycosyltransferase 2-like" evidence="1">
    <location>
        <begin position="9"/>
        <end position="135"/>
    </location>
</feature>
<evidence type="ECO:0000259" key="1">
    <source>
        <dbReference type="Pfam" id="PF00535"/>
    </source>
</evidence>
<dbReference type="PANTHER" id="PTHR22916">
    <property type="entry name" value="GLYCOSYLTRANSFERASE"/>
    <property type="match status" value="1"/>
</dbReference>
<accession>A0ABX5M1Y8</accession>
<gene>
    <name evidence="2" type="ORF">WH50_04635</name>
</gene>
<sequence length="333" mass="37927">MNESPLVQVLLPVFNSEDYIEACLDSLLKQTYVKFSVLILDDCSTDSTVKKILPYLNDGRFRLLRNERNIGIIPSRNVLLKEATADFVAFMDADDICMPDRFAEQVNYMLRHPHISVVGCWYKRFGAVDGEVRPPVEPLKIKAALRLDNVICNPSVLIRREIIVEGGFFFDIAYQGAADYKFFYDIAQHHMIANIPKFLLAYRTHAQQESSLNNDRQKKAHARVVENAWADMGVEVKFSVLQPLVWPHQASSASLLSAGRCVANLFKKTLITDRALEGEIKAFIELRLKSFCRQHGIKGLIAYLRTLGFRQLVKGRNIGLSFTCDCIKKQFLH</sequence>
<dbReference type="CDD" id="cd00761">
    <property type="entry name" value="Glyco_tranf_GTA_type"/>
    <property type="match status" value="1"/>
</dbReference>
<reference evidence="2 3" key="1">
    <citation type="submission" date="2015-03" db="EMBL/GenBank/DDBJ databases">
        <authorList>
            <person name="Krishnan R."/>
            <person name="Midha S."/>
            <person name="Patil P.B."/>
            <person name="Rameshkumar N."/>
        </authorList>
    </citation>
    <scope>NUCLEOTIDE SEQUENCE [LARGE SCALE GENOMIC DNA]</scope>
    <source>
        <strain evidence="2 3">L1E11</strain>
    </source>
</reference>
<dbReference type="EMBL" id="LAPT01000020">
    <property type="protein sequence ID" value="PXF32384.1"/>
    <property type="molecule type" value="Genomic_DNA"/>
</dbReference>
<comment type="caution">
    <text evidence="2">The sequence shown here is derived from an EMBL/GenBank/DDBJ whole genome shotgun (WGS) entry which is preliminary data.</text>
</comment>
<proteinExistence type="predicted"/>
<name>A0ABX5M1Y8_9GAMM</name>
<protein>
    <recommendedName>
        <fullName evidence="1">Glycosyltransferase 2-like domain-containing protein</fullName>
    </recommendedName>
</protein>
<dbReference type="InterPro" id="IPR029044">
    <property type="entry name" value="Nucleotide-diphossugar_trans"/>
</dbReference>
<dbReference type="PANTHER" id="PTHR22916:SF3">
    <property type="entry name" value="UDP-GLCNAC:BETAGAL BETA-1,3-N-ACETYLGLUCOSAMINYLTRANSFERASE-LIKE PROTEIN 1"/>
    <property type="match status" value="1"/>
</dbReference>